<feature type="region of interest" description="Disordered" evidence="1">
    <location>
        <begin position="48"/>
        <end position="75"/>
    </location>
</feature>
<feature type="region of interest" description="Disordered" evidence="1">
    <location>
        <begin position="24"/>
        <end position="43"/>
    </location>
</feature>
<proteinExistence type="predicted"/>
<reference evidence="2 3" key="1">
    <citation type="submission" date="2024-01" db="EMBL/GenBank/DDBJ databases">
        <title>Genome assemblies of Stephania.</title>
        <authorList>
            <person name="Yang L."/>
        </authorList>
    </citation>
    <scope>NUCLEOTIDE SEQUENCE [LARGE SCALE GENOMIC DNA]</scope>
    <source>
        <strain evidence="2">YNDBR</strain>
        <tissue evidence="2">Leaf</tissue>
    </source>
</reference>
<keyword evidence="3" id="KW-1185">Reference proteome</keyword>
<feature type="region of interest" description="Disordered" evidence="1">
    <location>
        <begin position="102"/>
        <end position="122"/>
    </location>
</feature>
<evidence type="ECO:0000313" key="3">
    <source>
        <dbReference type="Proteomes" id="UP001420932"/>
    </source>
</evidence>
<accession>A0AAP0JKK7</accession>
<evidence type="ECO:0000256" key="1">
    <source>
        <dbReference type="SAM" id="MobiDB-lite"/>
    </source>
</evidence>
<dbReference type="EMBL" id="JBBNAF010000006">
    <property type="protein sequence ID" value="KAK9134582.1"/>
    <property type="molecule type" value="Genomic_DNA"/>
</dbReference>
<organism evidence="2 3">
    <name type="scientific">Stephania yunnanensis</name>
    <dbReference type="NCBI Taxonomy" id="152371"/>
    <lineage>
        <taxon>Eukaryota</taxon>
        <taxon>Viridiplantae</taxon>
        <taxon>Streptophyta</taxon>
        <taxon>Embryophyta</taxon>
        <taxon>Tracheophyta</taxon>
        <taxon>Spermatophyta</taxon>
        <taxon>Magnoliopsida</taxon>
        <taxon>Ranunculales</taxon>
        <taxon>Menispermaceae</taxon>
        <taxon>Menispermoideae</taxon>
        <taxon>Cissampelideae</taxon>
        <taxon>Stephania</taxon>
    </lineage>
</organism>
<comment type="caution">
    <text evidence="2">The sequence shown here is derived from an EMBL/GenBank/DDBJ whole genome shotgun (WGS) entry which is preliminary data.</text>
</comment>
<dbReference type="Proteomes" id="UP001420932">
    <property type="component" value="Unassembled WGS sequence"/>
</dbReference>
<feature type="compositionally biased region" description="Basic and acidic residues" evidence="1">
    <location>
        <begin position="103"/>
        <end position="112"/>
    </location>
</feature>
<dbReference type="AlphaFoldDB" id="A0AAP0JKK7"/>
<protein>
    <submittedName>
        <fullName evidence="2">Uncharacterized protein</fullName>
    </submittedName>
</protein>
<sequence>MATTSASSSSSSSRRVRVFFITASRPPSSPKQQGVHQDPQEEGVAIEARKKASQRIVASRPPSSPNEQGLDQPILPLLPIRPITGFLKVGSADVVRSANVIKSVEDSDHASSDVDENDGVEG</sequence>
<name>A0AAP0JKK7_9MAGN</name>
<gene>
    <name evidence="2" type="ORF">Syun_013912</name>
</gene>
<evidence type="ECO:0000313" key="2">
    <source>
        <dbReference type="EMBL" id="KAK9134582.1"/>
    </source>
</evidence>
<feature type="compositionally biased region" description="Acidic residues" evidence="1">
    <location>
        <begin position="113"/>
        <end position="122"/>
    </location>
</feature>